<reference evidence="1 2" key="1">
    <citation type="journal article" date="2015" name="Sci. Rep.">
        <title>Unraveling adaptation of Pontibacter korlensis to radiation and infertility in desert through complete genome and comparative transcriptomic analysis.</title>
        <authorList>
            <person name="Dai J."/>
            <person name="Dai W."/>
            <person name="Qiu C."/>
            <person name="Yang Z."/>
            <person name="Zhang Y."/>
            <person name="Zhou M."/>
            <person name="Zhang L."/>
            <person name="Fang C."/>
            <person name="Gao Q."/>
            <person name="Yang Q."/>
            <person name="Li X."/>
            <person name="Wang Z."/>
            <person name="Wang Z."/>
            <person name="Jia Z."/>
            <person name="Chen X."/>
        </authorList>
    </citation>
    <scope>NUCLEOTIDE SEQUENCE [LARGE SCALE GENOMIC DNA]</scope>
    <source>
        <strain evidence="1 2">X14-1T</strain>
    </source>
</reference>
<accession>A0A0E3ZCD0</accession>
<dbReference type="EMBL" id="CP009621">
    <property type="protein sequence ID" value="AKD02404.1"/>
    <property type="molecule type" value="Genomic_DNA"/>
</dbReference>
<evidence type="ECO:0000313" key="2">
    <source>
        <dbReference type="Proteomes" id="UP000033109"/>
    </source>
</evidence>
<protein>
    <submittedName>
        <fullName evidence="1">Uncharacterized protein</fullName>
    </submittedName>
</protein>
<gene>
    <name evidence="1" type="ORF">PKOR_03770</name>
</gene>
<organism evidence="1 2">
    <name type="scientific">Pontibacter korlensis</name>
    <dbReference type="NCBI Taxonomy" id="400092"/>
    <lineage>
        <taxon>Bacteria</taxon>
        <taxon>Pseudomonadati</taxon>
        <taxon>Bacteroidota</taxon>
        <taxon>Cytophagia</taxon>
        <taxon>Cytophagales</taxon>
        <taxon>Hymenobacteraceae</taxon>
        <taxon>Pontibacter</taxon>
    </lineage>
</organism>
<dbReference type="PATRIC" id="fig|400092.3.peg.848"/>
<dbReference type="AlphaFoldDB" id="A0A0E3ZCD0"/>
<dbReference type="Proteomes" id="UP000033109">
    <property type="component" value="Chromosome"/>
</dbReference>
<keyword evidence="2" id="KW-1185">Reference proteome</keyword>
<dbReference type="KEGG" id="pko:PKOR_03770"/>
<proteinExistence type="predicted"/>
<sequence>MYDLRSDSKAIYSGQITTKVKSTNWGWHLNPAAASASQPKLDEYLITINERQVVIREDDNKYEIGDEVCLHFSPKSNLLLSIAKE</sequence>
<dbReference type="HOGENOM" id="CLU_2509898_0_0_10"/>
<evidence type="ECO:0000313" key="1">
    <source>
        <dbReference type="EMBL" id="AKD02404.1"/>
    </source>
</evidence>
<name>A0A0E3ZCD0_9BACT</name>
<dbReference type="STRING" id="400092.PKOR_03770"/>